<dbReference type="EMBL" id="WNKQ01000010">
    <property type="protein sequence ID" value="KAF5848811.1"/>
    <property type="molecule type" value="Genomic_DNA"/>
</dbReference>
<organism evidence="1 2">
    <name type="scientific">Cochliobolus sativus</name>
    <name type="common">Common root rot and spot blotch fungus</name>
    <name type="synonym">Bipolaris sorokiniana</name>
    <dbReference type="NCBI Taxonomy" id="45130"/>
    <lineage>
        <taxon>Eukaryota</taxon>
        <taxon>Fungi</taxon>
        <taxon>Dikarya</taxon>
        <taxon>Ascomycota</taxon>
        <taxon>Pezizomycotina</taxon>
        <taxon>Dothideomycetes</taxon>
        <taxon>Pleosporomycetidae</taxon>
        <taxon>Pleosporales</taxon>
        <taxon>Pleosporineae</taxon>
        <taxon>Pleosporaceae</taxon>
        <taxon>Bipolaris</taxon>
    </lineage>
</organism>
<dbReference type="AlphaFoldDB" id="A0A8H5ZGH2"/>
<dbReference type="OMA" id="NERYSIV"/>
<evidence type="ECO:0000313" key="1">
    <source>
        <dbReference type="EMBL" id="KAF5848811.1"/>
    </source>
</evidence>
<dbReference type="Proteomes" id="UP000624244">
    <property type="component" value="Unassembled WGS sequence"/>
</dbReference>
<sequence length="295" mass="32768">MPTWVPDWSHPPSTNYPCAARYASGYMKANVLSISDERLEVTGMYVGTIAQQTVVNVGGTDEADIIQFIRDSAPPGILSSAHPANVPMIEAFCCKLCFDVFWGRTVPGHVVFPSFAYSLKFLESILAPDSDASDLNAIETKPYLRYVADACKGRSIIETRSGHISLAPSICEPEDRIYVFSGCRELMAVRKHGSDSELRVVGYTYVHGMADDEPIFRPLPHHYDVILHSEEGALKGLRFWNNKDGVLEEQDPRLRDLCDEDFVEGLTGLGMAPKVEVLRARGAPLETVILVWEMM</sequence>
<name>A0A8H5ZGH2_COCSA</name>
<reference evidence="1" key="1">
    <citation type="submission" date="2019-11" db="EMBL/GenBank/DDBJ databases">
        <title>Bipolaris sorokiniana Genome sequencing.</title>
        <authorList>
            <person name="Wang H."/>
        </authorList>
    </citation>
    <scope>NUCLEOTIDE SEQUENCE</scope>
</reference>
<comment type="caution">
    <text evidence="1">The sequence shown here is derived from an EMBL/GenBank/DDBJ whole genome shotgun (WGS) entry which is preliminary data.</text>
</comment>
<proteinExistence type="predicted"/>
<accession>A0A8H5ZGH2</accession>
<evidence type="ECO:0000313" key="2">
    <source>
        <dbReference type="Proteomes" id="UP000624244"/>
    </source>
</evidence>
<gene>
    <name evidence="1" type="ORF">GGP41_009939</name>
</gene>
<protein>
    <submittedName>
        <fullName evidence="1">Uncharacterized protein</fullName>
    </submittedName>
</protein>